<evidence type="ECO:0008006" key="6">
    <source>
        <dbReference type="Google" id="ProtNLM"/>
    </source>
</evidence>
<dbReference type="Proteomes" id="UP000790833">
    <property type="component" value="Unassembled WGS sequence"/>
</dbReference>
<dbReference type="Pfam" id="PF08661">
    <property type="entry name" value="Rep_fac-A_3"/>
    <property type="match status" value="1"/>
</dbReference>
<dbReference type="SUPFAM" id="SSF50249">
    <property type="entry name" value="Nucleic acid-binding proteins"/>
    <property type="match status" value="1"/>
</dbReference>
<evidence type="ECO:0000256" key="3">
    <source>
        <dbReference type="ARBA" id="ARBA00023242"/>
    </source>
</evidence>
<evidence type="ECO:0000256" key="1">
    <source>
        <dbReference type="ARBA" id="ARBA00004123"/>
    </source>
</evidence>
<comment type="similarity">
    <text evidence="2">Belongs to the replication factor A protein 3 family.</text>
</comment>
<proteinExistence type="inferred from homology"/>
<comment type="subcellular location">
    <subcellularLocation>
        <location evidence="1">Nucleus</location>
    </subcellularLocation>
</comment>
<protein>
    <recommendedName>
        <fullName evidence="6">Replication factor A protein 3</fullName>
    </recommendedName>
</protein>
<dbReference type="GO" id="GO:0003677">
    <property type="term" value="F:DNA binding"/>
    <property type="evidence" value="ECO:0007669"/>
    <property type="project" value="InterPro"/>
</dbReference>
<gene>
    <name evidence="4" type="ORF">KQ657_002915</name>
</gene>
<reference evidence="4" key="1">
    <citation type="submission" date="2021-03" db="EMBL/GenBank/DDBJ databases">
        <authorList>
            <person name="Palmer J.M."/>
        </authorList>
    </citation>
    <scope>NUCLEOTIDE SEQUENCE</scope>
    <source>
        <strain evidence="4">ARV_011</strain>
    </source>
</reference>
<dbReference type="RefSeq" id="XP_043047198.1">
    <property type="nucleotide sequence ID" value="XM_043193662.1"/>
</dbReference>
<keyword evidence="3" id="KW-0539">Nucleus</keyword>
<dbReference type="AlphaFoldDB" id="A0A9P7V5B3"/>
<dbReference type="Gene3D" id="2.40.50.140">
    <property type="entry name" value="Nucleic acid-binding proteins"/>
    <property type="match status" value="1"/>
</dbReference>
<accession>A0A9P7V5B3</accession>
<evidence type="ECO:0000313" key="5">
    <source>
        <dbReference type="Proteomes" id="UP000790833"/>
    </source>
</evidence>
<dbReference type="InterPro" id="IPR013970">
    <property type="entry name" value="Rfa2"/>
</dbReference>
<dbReference type="GeneID" id="66116289"/>
<dbReference type="GO" id="GO:0006310">
    <property type="term" value="P:DNA recombination"/>
    <property type="evidence" value="ECO:0007669"/>
    <property type="project" value="InterPro"/>
</dbReference>
<dbReference type="GO" id="GO:0031981">
    <property type="term" value="C:nuclear lumen"/>
    <property type="evidence" value="ECO:0007669"/>
    <property type="project" value="UniProtKB-ARBA"/>
</dbReference>
<sequence length="108" mass="12170">MNAMSIRVDATRLQQFQGKVVRVMGRCELFNTNDMRGKLESNGPIPIKSPSQILEAGKNYEIIGRIGSGDDLTVQVYTMTELSDDFNLEVAKKLVDFVHKVPELFYTT</sequence>
<dbReference type="GO" id="GO:0006281">
    <property type="term" value="P:DNA repair"/>
    <property type="evidence" value="ECO:0007669"/>
    <property type="project" value="InterPro"/>
</dbReference>
<dbReference type="OrthoDB" id="188186at2759"/>
<evidence type="ECO:0000313" key="4">
    <source>
        <dbReference type="EMBL" id="KAG7191646.1"/>
    </source>
</evidence>
<organism evidence="4 5">
    <name type="scientific">Scheffersomyces spartinae</name>
    <dbReference type="NCBI Taxonomy" id="45513"/>
    <lineage>
        <taxon>Eukaryota</taxon>
        <taxon>Fungi</taxon>
        <taxon>Dikarya</taxon>
        <taxon>Ascomycota</taxon>
        <taxon>Saccharomycotina</taxon>
        <taxon>Pichiomycetes</taxon>
        <taxon>Debaryomycetaceae</taxon>
        <taxon>Scheffersomyces</taxon>
    </lineage>
</organism>
<name>A0A9P7V5B3_9ASCO</name>
<comment type="caution">
    <text evidence="4">The sequence shown here is derived from an EMBL/GenBank/DDBJ whole genome shotgun (WGS) entry which is preliminary data.</text>
</comment>
<dbReference type="GO" id="GO:0006260">
    <property type="term" value="P:DNA replication"/>
    <property type="evidence" value="ECO:0007669"/>
    <property type="project" value="InterPro"/>
</dbReference>
<keyword evidence="5" id="KW-1185">Reference proteome</keyword>
<dbReference type="EMBL" id="JAHMUF010000025">
    <property type="protein sequence ID" value="KAG7191646.1"/>
    <property type="molecule type" value="Genomic_DNA"/>
</dbReference>
<evidence type="ECO:0000256" key="2">
    <source>
        <dbReference type="ARBA" id="ARBA00009761"/>
    </source>
</evidence>
<dbReference type="InterPro" id="IPR012340">
    <property type="entry name" value="NA-bd_OB-fold"/>
</dbReference>